<reference evidence="1" key="1">
    <citation type="submission" date="2022-10" db="EMBL/GenBank/DDBJ databases">
        <title>Culturing micro-colonial fungi from biological soil crusts in the Mojave desert and describing Neophaeococcomyces mojavensis, and introducing the new genera and species Taxawa tesnikishii.</title>
        <authorList>
            <person name="Kurbessoian T."/>
            <person name="Stajich J.E."/>
        </authorList>
    </citation>
    <scope>NUCLEOTIDE SEQUENCE</scope>
    <source>
        <strain evidence="1">JES_115</strain>
    </source>
</reference>
<accession>A0ACC2YGT0</accession>
<evidence type="ECO:0000313" key="2">
    <source>
        <dbReference type="Proteomes" id="UP001172680"/>
    </source>
</evidence>
<dbReference type="EMBL" id="JAPDRP010000032">
    <property type="protein sequence ID" value="KAJ9634537.1"/>
    <property type="molecule type" value="Genomic_DNA"/>
</dbReference>
<evidence type="ECO:0000313" key="1">
    <source>
        <dbReference type="EMBL" id="KAJ9634537.1"/>
    </source>
</evidence>
<protein>
    <submittedName>
        <fullName evidence="1">Uncharacterized protein</fullName>
    </submittedName>
</protein>
<proteinExistence type="predicted"/>
<name>A0ACC2YGT0_9PEZI</name>
<keyword evidence="2" id="KW-1185">Reference proteome</keyword>
<organism evidence="1 2">
    <name type="scientific">Coniosporium tulheliwenetii</name>
    <dbReference type="NCBI Taxonomy" id="3383036"/>
    <lineage>
        <taxon>Eukaryota</taxon>
        <taxon>Fungi</taxon>
        <taxon>Dikarya</taxon>
        <taxon>Ascomycota</taxon>
        <taxon>Pezizomycotina</taxon>
        <taxon>Dothideomycetes</taxon>
        <taxon>Dothideomycetes incertae sedis</taxon>
        <taxon>Coniosporium</taxon>
    </lineage>
</organism>
<comment type="caution">
    <text evidence="1">The sequence shown here is derived from an EMBL/GenBank/DDBJ whole genome shotgun (WGS) entry which is preliminary data.</text>
</comment>
<dbReference type="Proteomes" id="UP001172680">
    <property type="component" value="Unassembled WGS sequence"/>
</dbReference>
<sequence>MAASSRMNQNLDVIDSLTIGADQAFLGTPIFQIRYYHRVNWEQCPEALMEIRRFVGAHRYQPDFNEGDCVPIIDILNIRSEVYPKDVQDLLVKLLMEKMRVVTKELDWLDVNWDGEYSEVAGHDNNATTPPLASGPPNPPLLPAFQSQRFPETAKQVRTESPPPGAPHRALFHPTSMIAAALENAIRLTPELRSYLRFKHQFAQQNSRRVADRLTQMQNSFWTGFKVRYSPTGMTPELLAYIAQHEREVLHVERDAIEASEEEWRRLRELNEMDALMKFLAEGRRGGLSRTEGVYA</sequence>
<gene>
    <name evidence="1" type="ORF">H2199_008994</name>
</gene>